<dbReference type="InterPro" id="IPR011856">
    <property type="entry name" value="tRNA_endonuc-like_dom_sf"/>
</dbReference>
<dbReference type="AlphaFoldDB" id="A0A081N2C6"/>
<dbReference type="PANTHER" id="PTHR30547:SF5">
    <property type="entry name" value="NUCLEASE YHCG-RELATED"/>
    <property type="match status" value="1"/>
</dbReference>
<dbReference type="Gene3D" id="3.40.1350.10">
    <property type="match status" value="1"/>
</dbReference>
<dbReference type="eggNOG" id="COG4804">
    <property type="taxonomic scope" value="Bacteria"/>
</dbReference>
<comment type="caution">
    <text evidence="3">The sequence shown here is derived from an EMBL/GenBank/DDBJ whole genome shotgun (WGS) entry which is preliminary data.</text>
</comment>
<dbReference type="EMBL" id="JOKG01000004">
    <property type="protein sequence ID" value="KEQ12599.1"/>
    <property type="molecule type" value="Genomic_DNA"/>
</dbReference>
<proteinExistence type="predicted"/>
<accession>A0A081N2C6</accession>
<dbReference type="PANTHER" id="PTHR30547">
    <property type="entry name" value="UNCHARACTERIZED PROTEIN YHCG-RELATED"/>
    <property type="match status" value="1"/>
</dbReference>
<feature type="domain" description="YhcG N-terminal" evidence="2">
    <location>
        <begin position="17"/>
        <end position="153"/>
    </location>
</feature>
<evidence type="ECO:0008006" key="5">
    <source>
        <dbReference type="Google" id="ProtNLM"/>
    </source>
</evidence>
<sequence>MSKTPDSSKQPDNLFGEIKDLIRSAKQRAAVAINAELTLLYWQVGQRINVEVLKGERADYGKQIITDLAKKLTATFGRGWSNKQLHHCLRFAETFADLEIVSAVRRQLSWTHIKALIYIEDNLKREFYYLMAAQEGWSTRTLQNRMGSLMYERTMLSRKPETTIEHDLNQLREKGKINESFVLKEPYLLDFLDLNDTFLEKDLEDAILREMQQFLLEMGMGFTFVARQHRVLIDDDDFYIDLLFYNRDLNRLVAIELKKDNFKAEYKGQMELYLRWLDKYDRRPGEESPIGIILCAGKKQEQIELLGLHDSDIHIADYLTKMPSKALLEERFQQAVHNARKRIDNKTK</sequence>
<dbReference type="InterPro" id="IPR053148">
    <property type="entry name" value="PD-DEXK-like_domain"/>
</dbReference>
<dbReference type="Proteomes" id="UP000028006">
    <property type="component" value="Unassembled WGS sequence"/>
</dbReference>
<name>A0A081N2C6_9GAMM</name>
<feature type="domain" description="YhcG PDDEXK nuclease" evidence="1">
    <location>
        <begin position="182"/>
        <end position="326"/>
    </location>
</feature>
<dbReference type="RefSeq" id="WP_034877953.1">
    <property type="nucleotide sequence ID" value="NZ_JOKG01000004.1"/>
</dbReference>
<protein>
    <recommendedName>
        <fullName evidence="5">Nuclease</fullName>
    </recommendedName>
</protein>
<organism evidence="3 4">
    <name type="scientific">Endozoicomonas montiporae</name>
    <dbReference type="NCBI Taxonomy" id="1027273"/>
    <lineage>
        <taxon>Bacteria</taxon>
        <taxon>Pseudomonadati</taxon>
        <taxon>Pseudomonadota</taxon>
        <taxon>Gammaproteobacteria</taxon>
        <taxon>Oceanospirillales</taxon>
        <taxon>Endozoicomonadaceae</taxon>
        <taxon>Endozoicomonas</taxon>
    </lineage>
</organism>
<reference evidence="3 4" key="1">
    <citation type="submission" date="2014-06" db="EMBL/GenBank/DDBJ databases">
        <title>Whole Genome Sequences of Three Symbiotic Endozoicomonas Bacteria.</title>
        <authorList>
            <person name="Neave M.J."/>
            <person name="Apprill A."/>
            <person name="Voolstra C.R."/>
        </authorList>
    </citation>
    <scope>NUCLEOTIDE SEQUENCE [LARGE SCALE GENOMIC DNA]</scope>
    <source>
        <strain evidence="3 4">LMG 24815</strain>
    </source>
</reference>
<gene>
    <name evidence="3" type="ORF">GZ77_19030</name>
</gene>
<evidence type="ECO:0000259" key="1">
    <source>
        <dbReference type="Pfam" id="PF06250"/>
    </source>
</evidence>
<dbReference type="Pfam" id="PF06250">
    <property type="entry name" value="YhcG_C"/>
    <property type="match status" value="1"/>
</dbReference>
<dbReference type="GO" id="GO:0003676">
    <property type="term" value="F:nucleic acid binding"/>
    <property type="evidence" value="ECO:0007669"/>
    <property type="project" value="InterPro"/>
</dbReference>
<evidence type="ECO:0000259" key="2">
    <source>
        <dbReference type="Pfam" id="PF17761"/>
    </source>
</evidence>
<dbReference type="InterPro" id="IPR009362">
    <property type="entry name" value="YhcG_C"/>
</dbReference>
<keyword evidence="4" id="KW-1185">Reference proteome</keyword>
<dbReference type="InterPro" id="IPR041527">
    <property type="entry name" value="YhcG_N"/>
</dbReference>
<dbReference type="Pfam" id="PF17761">
    <property type="entry name" value="DUF1016_N"/>
    <property type="match status" value="1"/>
</dbReference>
<evidence type="ECO:0000313" key="3">
    <source>
        <dbReference type="EMBL" id="KEQ12599.1"/>
    </source>
</evidence>
<evidence type="ECO:0000313" key="4">
    <source>
        <dbReference type="Proteomes" id="UP000028006"/>
    </source>
</evidence>